<name>A0A517VRH1_9PLAN</name>
<proteinExistence type="predicted"/>
<dbReference type="RefSeq" id="WP_144982179.1">
    <property type="nucleotide sequence ID" value="NZ_CP037920.1"/>
</dbReference>
<evidence type="ECO:0000313" key="3">
    <source>
        <dbReference type="Proteomes" id="UP000318704"/>
    </source>
</evidence>
<accession>A0A517VRH1</accession>
<dbReference type="Proteomes" id="UP000318704">
    <property type="component" value="Chromosome"/>
</dbReference>
<evidence type="ECO:0008006" key="4">
    <source>
        <dbReference type="Google" id="ProtNLM"/>
    </source>
</evidence>
<gene>
    <name evidence="2" type="ORF">V144x_09940</name>
</gene>
<keyword evidence="1" id="KW-0732">Signal</keyword>
<feature type="signal peptide" evidence="1">
    <location>
        <begin position="1"/>
        <end position="25"/>
    </location>
</feature>
<feature type="chain" id="PRO_5021713668" description="Thioredoxin-like fold domain-containing protein" evidence="1">
    <location>
        <begin position="26"/>
        <end position="259"/>
    </location>
</feature>
<protein>
    <recommendedName>
        <fullName evidence="4">Thioredoxin-like fold domain-containing protein</fullName>
    </recommendedName>
</protein>
<dbReference type="KEGG" id="gaw:V144x_09940"/>
<dbReference type="AlphaFoldDB" id="A0A517VRH1"/>
<dbReference type="EMBL" id="CP037920">
    <property type="protein sequence ID" value="QDT95549.1"/>
    <property type="molecule type" value="Genomic_DNA"/>
</dbReference>
<evidence type="ECO:0000313" key="2">
    <source>
        <dbReference type="EMBL" id="QDT95549.1"/>
    </source>
</evidence>
<sequence length="259" mass="28860" precursor="true">MKTYLVLISLIIVIAVTFLCSTSDAQQNKSDQFEMPIVRSSPAGKASQAKKLPTLYILTSSGCAPCERFKNEILGRSERARWLLNNHKILYVNVSGFPSVMSTNGSQFTWPAGCWNRDASPLKALTDKLGFKEKKTVGIKDLEKMNADLILSDFSGISQEVQCIPPNGHLITEPIHVQGDFLEDENAALQVDRNSEKIERTAVVDLPRIIEGSPEFDREWSFVIDNETWLFNGVGGKEANVQTVLLKIPEHEQFTGANF</sequence>
<reference evidence="2 3" key="1">
    <citation type="submission" date="2019-03" db="EMBL/GenBank/DDBJ databases">
        <title>Deep-cultivation of Planctomycetes and their phenomic and genomic characterization uncovers novel biology.</title>
        <authorList>
            <person name="Wiegand S."/>
            <person name="Jogler M."/>
            <person name="Boedeker C."/>
            <person name="Pinto D."/>
            <person name="Vollmers J."/>
            <person name="Rivas-Marin E."/>
            <person name="Kohn T."/>
            <person name="Peeters S.H."/>
            <person name="Heuer A."/>
            <person name="Rast P."/>
            <person name="Oberbeckmann S."/>
            <person name="Bunk B."/>
            <person name="Jeske O."/>
            <person name="Meyerdierks A."/>
            <person name="Storesund J.E."/>
            <person name="Kallscheuer N."/>
            <person name="Luecker S."/>
            <person name="Lage O.M."/>
            <person name="Pohl T."/>
            <person name="Merkel B.J."/>
            <person name="Hornburger P."/>
            <person name="Mueller R.-W."/>
            <person name="Bruemmer F."/>
            <person name="Labrenz M."/>
            <person name="Spormann A.M."/>
            <person name="Op den Camp H."/>
            <person name="Overmann J."/>
            <person name="Amann R."/>
            <person name="Jetten M.S.M."/>
            <person name="Mascher T."/>
            <person name="Medema M.H."/>
            <person name="Devos D.P."/>
            <person name="Kaster A.-K."/>
            <person name="Ovreas L."/>
            <person name="Rohde M."/>
            <person name="Galperin M.Y."/>
            <person name="Jogler C."/>
        </authorList>
    </citation>
    <scope>NUCLEOTIDE SEQUENCE [LARGE SCALE GENOMIC DNA]</scope>
    <source>
        <strain evidence="2 3">V144</strain>
    </source>
</reference>
<organism evidence="2 3">
    <name type="scientific">Gimesia aquarii</name>
    <dbReference type="NCBI Taxonomy" id="2527964"/>
    <lineage>
        <taxon>Bacteria</taxon>
        <taxon>Pseudomonadati</taxon>
        <taxon>Planctomycetota</taxon>
        <taxon>Planctomycetia</taxon>
        <taxon>Planctomycetales</taxon>
        <taxon>Planctomycetaceae</taxon>
        <taxon>Gimesia</taxon>
    </lineage>
</organism>
<evidence type="ECO:0000256" key="1">
    <source>
        <dbReference type="SAM" id="SignalP"/>
    </source>
</evidence>